<name>A0A0B1PBD0_UNCNE</name>
<evidence type="ECO:0000313" key="2">
    <source>
        <dbReference type="EMBL" id="KHJ35558.1"/>
    </source>
</evidence>
<dbReference type="HOGENOM" id="CLU_1295259_0_0_1"/>
<dbReference type="Proteomes" id="UP000030854">
    <property type="component" value="Unassembled WGS sequence"/>
</dbReference>
<evidence type="ECO:0000256" key="1">
    <source>
        <dbReference type="SAM" id="MobiDB-lite"/>
    </source>
</evidence>
<accession>A0A0B1PBD0</accession>
<protein>
    <submittedName>
        <fullName evidence="2">Putative eka-like protein</fullName>
    </submittedName>
</protein>
<dbReference type="AlphaFoldDB" id="A0A0B1PBD0"/>
<feature type="region of interest" description="Disordered" evidence="1">
    <location>
        <begin position="46"/>
        <end position="70"/>
    </location>
</feature>
<evidence type="ECO:0000313" key="3">
    <source>
        <dbReference type="Proteomes" id="UP000030854"/>
    </source>
</evidence>
<gene>
    <name evidence="2" type="ORF">EV44_g3890</name>
</gene>
<sequence>MICTTVISSIDTTLAIFTIEEEKEEIVAFKTYLNLAIANFAATDTSPTPTRVPLHSRPNKGNRNECSKGKSKEINLSKIVVATPRIASNQDPNSGTSKDIELPRIEARETILKAGNGLFLSGAKLEPATNWAPILISTVPSKIRLEQGQVDVDNTMLADEIERVCSVRPAHLKLYGRNETSPPHRTWMTYFTKAPRGGFRAFDESEIARPFKK</sequence>
<proteinExistence type="predicted"/>
<dbReference type="EMBL" id="JNVN01000352">
    <property type="protein sequence ID" value="KHJ35558.1"/>
    <property type="molecule type" value="Genomic_DNA"/>
</dbReference>
<organism evidence="2 3">
    <name type="scientific">Uncinula necator</name>
    <name type="common">Grape powdery mildew</name>
    <dbReference type="NCBI Taxonomy" id="52586"/>
    <lineage>
        <taxon>Eukaryota</taxon>
        <taxon>Fungi</taxon>
        <taxon>Dikarya</taxon>
        <taxon>Ascomycota</taxon>
        <taxon>Pezizomycotina</taxon>
        <taxon>Leotiomycetes</taxon>
        <taxon>Erysiphales</taxon>
        <taxon>Erysiphaceae</taxon>
        <taxon>Erysiphe</taxon>
    </lineage>
</organism>
<keyword evidence="3" id="KW-1185">Reference proteome</keyword>
<comment type="caution">
    <text evidence="2">The sequence shown here is derived from an EMBL/GenBank/DDBJ whole genome shotgun (WGS) entry which is preliminary data.</text>
</comment>
<reference evidence="2 3" key="1">
    <citation type="journal article" date="2014" name="BMC Genomics">
        <title>Adaptive genomic structural variation in the grape powdery mildew pathogen, Erysiphe necator.</title>
        <authorList>
            <person name="Jones L."/>
            <person name="Riaz S."/>
            <person name="Morales-Cruz A."/>
            <person name="Amrine K.C."/>
            <person name="McGuire B."/>
            <person name="Gubler W.D."/>
            <person name="Walker M.A."/>
            <person name="Cantu D."/>
        </authorList>
    </citation>
    <scope>NUCLEOTIDE SEQUENCE [LARGE SCALE GENOMIC DNA]</scope>
    <source>
        <strain evidence="3">c</strain>
    </source>
</reference>